<evidence type="ECO:0000256" key="3">
    <source>
        <dbReference type="ARBA" id="ARBA00022679"/>
    </source>
</evidence>
<keyword evidence="9 10" id="KW-1208">Phospholipid metabolism</keyword>
<dbReference type="HAMAP" id="MF_01043">
    <property type="entry name" value="PlsY"/>
    <property type="match status" value="1"/>
</dbReference>
<comment type="subunit">
    <text evidence="10">Probably interacts with PlsX.</text>
</comment>
<keyword evidence="5 10" id="KW-1133">Transmembrane helix</keyword>
<feature type="transmembrane region" description="Helical" evidence="10">
    <location>
        <begin position="114"/>
        <end position="135"/>
    </location>
</feature>
<evidence type="ECO:0000256" key="10">
    <source>
        <dbReference type="HAMAP-Rule" id="MF_01043"/>
    </source>
</evidence>
<keyword evidence="4 10" id="KW-0812">Transmembrane</keyword>
<dbReference type="PANTHER" id="PTHR30309:SF0">
    <property type="entry name" value="GLYCEROL-3-PHOSPHATE ACYLTRANSFERASE-RELATED"/>
    <property type="match status" value="1"/>
</dbReference>
<comment type="caution">
    <text evidence="10">Lacks conserved residue(s) required for the propagation of feature annotation.</text>
</comment>
<dbReference type="InterPro" id="IPR003811">
    <property type="entry name" value="G3P_acylTferase_PlsY"/>
</dbReference>
<dbReference type="EMBL" id="SMDC01000012">
    <property type="protein sequence ID" value="TCW34152.1"/>
    <property type="molecule type" value="Genomic_DNA"/>
</dbReference>
<comment type="pathway">
    <text evidence="10">Lipid metabolism; phospholipid metabolism.</text>
</comment>
<evidence type="ECO:0000256" key="4">
    <source>
        <dbReference type="ARBA" id="ARBA00022692"/>
    </source>
</evidence>
<keyword evidence="6 10" id="KW-0443">Lipid metabolism</keyword>
<evidence type="ECO:0000256" key="6">
    <source>
        <dbReference type="ARBA" id="ARBA00023098"/>
    </source>
</evidence>
<sequence length="200" mass="21176">MRAMIISILLIIVAYLLGSLSSAIIVCRLMGLPDPRTQGSNNPGATNVLRFGGKKAAAITLLGDSLKGLVPMLAGHLLGLDPVALAGVGLAAFIGHLYPVFFGFKGGKGVATALGVQFGLYWPIGLCVAAVWLFVAKVLKISSLSGLISMALAPLFVWLFWDEKPLIGMQLIITGLLIWRHRSNIRNLLEGTEGRISAGD</sequence>
<proteinExistence type="inferred from homology"/>
<evidence type="ECO:0000256" key="1">
    <source>
        <dbReference type="ARBA" id="ARBA00022475"/>
    </source>
</evidence>
<dbReference type="PANTHER" id="PTHR30309">
    <property type="entry name" value="INNER MEMBRANE PROTEIN YGIH"/>
    <property type="match status" value="1"/>
</dbReference>
<keyword evidence="7 10" id="KW-0472">Membrane</keyword>
<keyword evidence="1 10" id="KW-1003">Cell membrane</keyword>
<gene>
    <name evidence="10" type="primary">plsY</name>
    <name evidence="11" type="ORF">EDC29_1123</name>
</gene>
<accession>A0A4R4A5V7</accession>
<keyword evidence="3 10" id="KW-0808">Transferase</keyword>
<reference evidence="11 12" key="1">
    <citation type="submission" date="2019-03" db="EMBL/GenBank/DDBJ databases">
        <title>Genomic Encyclopedia of Type Strains, Phase IV (KMG-IV): sequencing the most valuable type-strain genomes for metagenomic binning, comparative biology and taxonomic classification.</title>
        <authorList>
            <person name="Goeker M."/>
        </authorList>
    </citation>
    <scope>NUCLEOTIDE SEQUENCE [LARGE SCALE GENOMIC DNA]</scope>
    <source>
        <strain evidence="11 12">DSM 203</strain>
    </source>
</reference>
<dbReference type="GO" id="GO:0008654">
    <property type="term" value="P:phospholipid biosynthetic process"/>
    <property type="evidence" value="ECO:0007669"/>
    <property type="project" value="UniProtKB-UniRule"/>
</dbReference>
<keyword evidence="11" id="KW-0012">Acyltransferase</keyword>
<dbReference type="AlphaFoldDB" id="A0A4R4A5V7"/>
<dbReference type="SMART" id="SM01207">
    <property type="entry name" value="G3P_acyltransf"/>
    <property type="match status" value="1"/>
</dbReference>
<comment type="function">
    <text evidence="10">Catalyzes the transfer of an acyl group from acyl-phosphate (acyl-PO(4)) to glycerol-3-phosphate (G3P) to form lysophosphatidic acid (LPA). This enzyme utilizes acyl-phosphate as fatty acyl donor, but not acyl-CoA or acyl-ACP.</text>
</comment>
<organism evidence="11 12">
    <name type="scientific">Marichromatium gracile</name>
    <name type="common">Chromatium gracile</name>
    <dbReference type="NCBI Taxonomy" id="1048"/>
    <lineage>
        <taxon>Bacteria</taxon>
        <taxon>Pseudomonadati</taxon>
        <taxon>Pseudomonadota</taxon>
        <taxon>Gammaproteobacteria</taxon>
        <taxon>Chromatiales</taxon>
        <taxon>Chromatiaceae</taxon>
        <taxon>Marichromatium</taxon>
    </lineage>
</organism>
<dbReference type="EC" id="2.3.1.275" evidence="10"/>
<evidence type="ECO:0000313" key="12">
    <source>
        <dbReference type="Proteomes" id="UP000295247"/>
    </source>
</evidence>
<feature type="transmembrane region" description="Helical" evidence="10">
    <location>
        <begin position="141"/>
        <end position="161"/>
    </location>
</feature>
<evidence type="ECO:0000256" key="9">
    <source>
        <dbReference type="ARBA" id="ARBA00023264"/>
    </source>
</evidence>
<dbReference type="Pfam" id="PF02660">
    <property type="entry name" value="G3P_acyltransf"/>
    <property type="match status" value="1"/>
</dbReference>
<evidence type="ECO:0000313" key="11">
    <source>
        <dbReference type="EMBL" id="TCW34152.1"/>
    </source>
</evidence>
<protein>
    <recommendedName>
        <fullName evidence="10">Glycerol-3-phosphate acyltransferase</fullName>
    </recommendedName>
    <alternativeName>
        <fullName evidence="10">Acyl-PO4 G3P acyltransferase</fullName>
    </alternativeName>
    <alternativeName>
        <fullName evidence="10">Acyl-phosphate--glycerol-3-phosphate acyltransferase</fullName>
    </alternativeName>
    <alternativeName>
        <fullName evidence="10">G3P acyltransferase</fullName>
        <shortName evidence="10">GPAT</shortName>
        <ecNumber evidence="10">2.3.1.275</ecNumber>
    </alternativeName>
    <alternativeName>
        <fullName evidence="10">Lysophosphatidic acid synthase</fullName>
        <shortName evidence="10">LPA synthase</shortName>
    </alternativeName>
</protein>
<dbReference type="NCBIfam" id="TIGR00023">
    <property type="entry name" value="glycerol-3-phosphate 1-O-acyltransferase PlsY"/>
    <property type="match status" value="1"/>
</dbReference>
<evidence type="ECO:0000256" key="8">
    <source>
        <dbReference type="ARBA" id="ARBA00023209"/>
    </source>
</evidence>
<dbReference type="UniPathway" id="UPA00085"/>
<evidence type="ECO:0000256" key="7">
    <source>
        <dbReference type="ARBA" id="ARBA00023136"/>
    </source>
</evidence>
<dbReference type="GO" id="GO:0005886">
    <property type="term" value="C:plasma membrane"/>
    <property type="evidence" value="ECO:0007669"/>
    <property type="project" value="UniProtKB-SubCell"/>
</dbReference>
<comment type="subcellular location">
    <subcellularLocation>
        <location evidence="10">Cell membrane</location>
        <topology evidence="10">Multi-pass membrane protein</topology>
    </subcellularLocation>
</comment>
<comment type="similarity">
    <text evidence="10">Belongs to the PlsY family.</text>
</comment>
<dbReference type="GO" id="GO:0043772">
    <property type="term" value="F:acyl-phosphate glycerol-3-phosphate acyltransferase activity"/>
    <property type="evidence" value="ECO:0007669"/>
    <property type="project" value="UniProtKB-UniRule"/>
</dbReference>
<name>A0A4R4A5V7_MARGR</name>
<evidence type="ECO:0000256" key="5">
    <source>
        <dbReference type="ARBA" id="ARBA00022989"/>
    </source>
</evidence>
<evidence type="ECO:0000256" key="2">
    <source>
        <dbReference type="ARBA" id="ARBA00022516"/>
    </source>
</evidence>
<comment type="catalytic activity">
    <reaction evidence="10">
        <text>an acyl phosphate + sn-glycerol 3-phosphate = a 1-acyl-sn-glycero-3-phosphate + phosphate</text>
        <dbReference type="Rhea" id="RHEA:34075"/>
        <dbReference type="ChEBI" id="CHEBI:43474"/>
        <dbReference type="ChEBI" id="CHEBI:57597"/>
        <dbReference type="ChEBI" id="CHEBI:57970"/>
        <dbReference type="ChEBI" id="CHEBI:59918"/>
        <dbReference type="EC" id="2.3.1.275"/>
    </reaction>
</comment>
<comment type="caution">
    <text evidence="11">The sequence shown here is derived from an EMBL/GenBank/DDBJ whole genome shotgun (WGS) entry which is preliminary data.</text>
</comment>
<feature type="transmembrane region" description="Helical" evidence="10">
    <location>
        <begin position="83"/>
        <end position="102"/>
    </location>
</feature>
<dbReference type="Proteomes" id="UP000295247">
    <property type="component" value="Unassembled WGS sequence"/>
</dbReference>
<keyword evidence="8 10" id="KW-0594">Phospholipid biosynthesis</keyword>
<keyword evidence="2 10" id="KW-0444">Lipid biosynthesis</keyword>